<accession>A0A0S3PSK5</accession>
<dbReference type="KEGG" id="vgo:GJW-30_1_01432"/>
<dbReference type="AlphaFoldDB" id="A0A0S3PSK5"/>
<dbReference type="Gene3D" id="1.10.10.10">
    <property type="entry name" value="Winged helix-like DNA-binding domain superfamily/Winged helix DNA-binding domain"/>
    <property type="match status" value="1"/>
</dbReference>
<dbReference type="PRINTS" id="PR00778">
    <property type="entry name" value="HTHARSR"/>
</dbReference>
<protein>
    <submittedName>
        <fullName evidence="2">Helix-turn-helix domain protein</fullName>
    </submittedName>
</protein>
<organism evidence="2 3">
    <name type="scientific">Variibacter gotjawalensis</name>
    <dbReference type="NCBI Taxonomy" id="1333996"/>
    <lineage>
        <taxon>Bacteria</taxon>
        <taxon>Pseudomonadati</taxon>
        <taxon>Pseudomonadota</taxon>
        <taxon>Alphaproteobacteria</taxon>
        <taxon>Hyphomicrobiales</taxon>
        <taxon>Nitrobacteraceae</taxon>
        <taxon>Variibacter</taxon>
    </lineage>
</organism>
<dbReference type="GO" id="GO:0032791">
    <property type="term" value="F:lead ion binding"/>
    <property type="evidence" value="ECO:0007669"/>
    <property type="project" value="TreeGrafter"/>
</dbReference>
<evidence type="ECO:0000313" key="2">
    <source>
        <dbReference type="EMBL" id="BAT58904.1"/>
    </source>
</evidence>
<keyword evidence="3" id="KW-1185">Reference proteome</keyword>
<dbReference type="GO" id="GO:0046686">
    <property type="term" value="P:response to cadmium ion"/>
    <property type="evidence" value="ECO:0007669"/>
    <property type="project" value="TreeGrafter"/>
</dbReference>
<name>A0A0S3PSK5_9BRAD</name>
<dbReference type="EMBL" id="AP014946">
    <property type="protein sequence ID" value="BAT58904.1"/>
    <property type="molecule type" value="Genomic_DNA"/>
</dbReference>
<dbReference type="RefSeq" id="WP_245456065.1">
    <property type="nucleotide sequence ID" value="NZ_JAASRT010000001.1"/>
</dbReference>
<dbReference type="GO" id="GO:0010288">
    <property type="term" value="P:response to lead ion"/>
    <property type="evidence" value="ECO:0007669"/>
    <property type="project" value="TreeGrafter"/>
</dbReference>
<dbReference type="GO" id="GO:0003677">
    <property type="term" value="F:DNA binding"/>
    <property type="evidence" value="ECO:0007669"/>
    <property type="project" value="TreeGrafter"/>
</dbReference>
<dbReference type="Proteomes" id="UP000236884">
    <property type="component" value="Chromosome"/>
</dbReference>
<evidence type="ECO:0000313" key="3">
    <source>
        <dbReference type="Proteomes" id="UP000236884"/>
    </source>
</evidence>
<sequence>MLRPLPNWAANASAVAEASRDARRPHPRYNGRMSNPLDVASIASLVGDPARANILVALLDGRALTASELAYAASVSPQTTSGHLGKLTQSNLLTSLQQGRFRYYRLANPHVARMLESIMNVAAMAPPRLRPMAKAVAKMRTARFCYDHCAGLLGVGLADCLCERGHIELTHDGGEVSTSGLQFFCDFGIDLSATKSKRIFCKPCLDWSERRFHLAGAVGAGLARRLMELKWIERVRDTRALTITRAGEKGLRETFGFTLPLEEPAAQRMAS</sequence>
<dbReference type="InterPro" id="IPR052543">
    <property type="entry name" value="HTH_Metal-responsive_Reg"/>
</dbReference>
<gene>
    <name evidence="2" type="ORF">GJW-30_1_01432</name>
</gene>
<dbReference type="PANTHER" id="PTHR39168:SF1">
    <property type="entry name" value="TRANSCRIPTIONAL REGULATORY PROTEIN"/>
    <property type="match status" value="1"/>
</dbReference>
<dbReference type="PROSITE" id="PS50987">
    <property type="entry name" value="HTH_ARSR_2"/>
    <property type="match status" value="1"/>
</dbReference>
<dbReference type="Pfam" id="PF12840">
    <property type="entry name" value="HTH_20"/>
    <property type="match status" value="1"/>
</dbReference>
<feature type="domain" description="HTH arsR-type" evidence="1">
    <location>
        <begin position="33"/>
        <end position="126"/>
    </location>
</feature>
<dbReference type="SUPFAM" id="SSF46785">
    <property type="entry name" value="Winged helix' DNA-binding domain"/>
    <property type="match status" value="1"/>
</dbReference>
<evidence type="ECO:0000259" key="1">
    <source>
        <dbReference type="PROSITE" id="PS50987"/>
    </source>
</evidence>
<dbReference type="NCBIfam" id="NF033788">
    <property type="entry name" value="HTH_metalloreg"/>
    <property type="match status" value="1"/>
</dbReference>
<dbReference type="PANTHER" id="PTHR39168">
    <property type="entry name" value="TRANSCRIPTIONAL REGULATOR-RELATED"/>
    <property type="match status" value="1"/>
</dbReference>
<dbReference type="InterPro" id="IPR036388">
    <property type="entry name" value="WH-like_DNA-bd_sf"/>
</dbReference>
<dbReference type="InterPro" id="IPR001845">
    <property type="entry name" value="HTH_ArsR_DNA-bd_dom"/>
</dbReference>
<dbReference type="GO" id="GO:0097063">
    <property type="term" value="F:cadmium ion sensor activity"/>
    <property type="evidence" value="ECO:0007669"/>
    <property type="project" value="TreeGrafter"/>
</dbReference>
<dbReference type="SMART" id="SM00418">
    <property type="entry name" value="HTH_ARSR"/>
    <property type="match status" value="1"/>
</dbReference>
<dbReference type="GO" id="GO:0003700">
    <property type="term" value="F:DNA-binding transcription factor activity"/>
    <property type="evidence" value="ECO:0007669"/>
    <property type="project" value="InterPro"/>
</dbReference>
<reference evidence="2 3" key="1">
    <citation type="submission" date="2015-08" db="EMBL/GenBank/DDBJ databases">
        <title>Investigation of the bacterial diversity of lava forest soil.</title>
        <authorList>
            <person name="Lee J.S."/>
        </authorList>
    </citation>
    <scope>NUCLEOTIDE SEQUENCE [LARGE SCALE GENOMIC DNA]</scope>
    <source>
        <strain evidence="2 3">GJW-30</strain>
    </source>
</reference>
<dbReference type="InterPro" id="IPR011991">
    <property type="entry name" value="ArsR-like_HTH"/>
</dbReference>
<dbReference type="CDD" id="cd00090">
    <property type="entry name" value="HTH_ARSR"/>
    <property type="match status" value="1"/>
</dbReference>
<dbReference type="InterPro" id="IPR036390">
    <property type="entry name" value="WH_DNA-bd_sf"/>
</dbReference>
<proteinExistence type="predicted"/>